<organism evidence="1 2">
    <name type="scientific">Chitinophaga ginsengisoli</name>
    <dbReference type="NCBI Taxonomy" id="363837"/>
    <lineage>
        <taxon>Bacteria</taxon>
        <taxon>Pseudomonadati</taxon>
        <taxon>Bacteroidota</taxon>
        <taxon>Chitinophagia</taxon>
        <taxon>Chitinophagales</taxon>
        <taxon>Chitinophagaceae</taxon>
        <taxon>Chitinophaga</taxon>
    </lineage>
</organism>
<proteinExistence type="predicted"/>
<keyword evidence="2" id="KW-1185">Reference proteome</keyword>
<sequence>MNGRVFKTLKKRACFARFLALSTCRNEDKKISQFTNMMLKTASFRIKNTN</sequence>
<evidence type="ECO:0000313" key="2">
    <source>
        <dbReference type="Proteomes" id="UP000240978"/>
    </source>
</evidence>
<gene>
    <name evidence="1" type="ORF">CLV42_11670</name>
</gene>
<reference evidence="1 2" key="1">
    <citation type="submission" date="2018-03" db="EMBL/GenBank/DDBJ databases">
        <title>Genomic Encyclopedia of Archaeal and Bacterial Type Strains, Phase II (KMG-II): from individual species to whole genera.</title>
        <authorList>
            <person name="Goeker M."/>
        </authorList>
    </citation>
    <scope>NUCLEOTIDE SEQUENCE [LARGE SCALE GENOMIC DNA]</scope>
    <source>
        <strain evidence="1 2">DSM 18107</strain>
    </source>
</reference>
<dbReference type="Proteomes" id="UP000240978">
    <property type="component" value="Unassembled WGS sequence"/>
</dbReference>
<dbReference type="EMBL" id="PYGK01000016">
    <property type="protein sequence ID" value="PSL24084.1"/>
    <property type="molecule type" value="Genomic_DNA"/>
</dbReference>
<protein>
    <submittedName>
        <fullName evidence="1">Uncharacterized protein</fullName>
    </submittedName>
</protein>
<comment type="caution">
    <text evidence="1">The sequence shown here is derived from an EMBL/GenBank/DDBJ whole genome shotgun (WGS) entry which is preliminary data.</text>
</comment>
<evidence type="ECO:0000313" key="1">
    <source>
        <dbReference type="EMBL" id="PSL24084.1"/>
    </source>
</evidence>
<accession>A0A2P8FQT7</accession>
<dbReference type="AlphaFoldDB" id="A0A2P8FQT7"/>
<name>A0A2P8FQT7_9BACT</name>